<accession>A0A516SM87</accession>
<dbReference type="PANTHER" id="PTHR13947">
    <property type="entry name" value="GNAT FAMILY N-ACETYLTRANSFERASE"/>
    <property type="match status" value="1"/>
</dbReference>
<name>A0A516SM87_9NEIS</name>
<dbReference type="GO" id="GO:0008080">
    <property type="term" value="F:N-acetyltransferase activity"/>
    <property type="evidence" value="ECO:0007669"/>
    <property type="project" value="InterPro"/>
</dbReference>
<dbReference type="InterPro" id="IPR016181">
    <property type="entry name" value="Acyl_CoA_acyltransferase"/>
</dbReference>
<keyword evidence="1 3" id="KW-0808">Transferase</keyword>
<reference evidence="4" key="1">
    <citation type="submission" date="2019-07" db="EMBL/GenBank/DDBJ databases">
        <title>Chitinimonas sp. nov., isolated from Ny-Alesund, arctica soil.</title>
        <authorList>
            <person name="Xu Q."/>
            <person name="Peng F."/>
        </authorList>
    </citation>
    <scope>NUCLEOTIDE SEQUENCE [LARGE SCALE GENOMIC DNA]</scope>
    <source>
        <strain evidence="4">R3-44</strain>
    </source>
</reference>
<keyword evidence="4" id="KW-1185">Reference proteome</keyword>
<dbReference type="SUPFAM" id="SSF55729">
    <property type="entry name" value="Acyl-CoA N-acyltransferases (Nat)"/>
    <property type="match status" value="1"/>
</dbReference>
<evidence type="ECO:0000259" key="2">
    <source>
        <dbReference type="PROSITE" id="PS51186"/>
    </source>
</evidence>
<organism evidence="3 4">
    <name type="scientific">Chitinimonas arctica</name>
    <dbReference type="NCBI Taxonomy" id="2594795"/>
    <lineage>
        <taxon>Bacteria</taxon>
        <taxon>Pseudomonadati</taxon>
        <taxon>Pseudomonadota</taxon>
        <taxon>Betaproteobacteria</taxon>
        <taxon>Neisseriales</taxon>
        <taxon>Chitinibacteraceae</taxon>
        <taxon>Chitinimonas</taxon>
    </lineage>
</organism>
<dbReference type="AlphaFoldDB" id="A0A516SM87"/>
<dbReference type="InterPro" id="IPR050769">
    <property type="entry name" value="NAT_camello-type"/>
</dbReference>
<gene>
    <name evidence="3" type="ORF">FNU76_09610</name>
</gene>
<dbReference type="Gene3D" id="3.40.630.30">
    <property type="match status" value="1"/>
</dbReference>
<dbReference type="InterPro" id="IPR000182">
    <property type="entry name" value="GNAT_dom"/>
</dbReference>
<dbReference type="KEGG" id="cari:FNU76_09610"/>
<evidence type="ECO:0000256" key="1">
    <source>
        <dbReference type="ARBA" id="ARBA00022679"/>
    </source>
</evidence>
<protein>
    <submittedName>
        <fullName evidence="3">GNAT family N-acetyltransferase</fullName>
    </submittedName>
</protein>
<dbReference type="Pfam" id="PF13508">
    <property type="entry name" value="Acetyltransf_7"/>
    <property type="match status" value="1"/>
</dbReference>
<sequence>MARVTALPGDIEQLCLLSEGEGLRFLRRLIKDWECGDNRFDQPGEALFAVELDGQLAGVGGINCDCDDPHLGRVRRVYVHPDFRRRGVGTALIRTIETHAAGRFKRLVLFTESWAAAGFYDQLAYRPIVGHPQRSHEKMLATSISVRESL</sequence>
<dbReference type="CDD" id="cd04301">
    <property type="entry name" value="NAT_SF"/>
    <property type="match status" value="1"/>
</dbReference>
<proteinExistence type="predicted"/>
<dbReference type="Proteomes" id="UP000317550">
    <property type="component" value="Chromosome"/>
</dbReference>
<evidence type="ECO:0000313" key="3">
    <source>
        <dbReference type="EMBL" id="QDQ29259.1"/>
    </source>
</evidence>
<dbReference type="OrthoDB" id="1821130at2"/>
<feature type="domain" description="N-acetyltransferase" evidence="2">
    <location>
        <begin position="1"/>
        <end position="150"/>
    </location>
</feature>
<evidence type="ECO:0000313" key="4">
    <source>
        <dbReference type="Proteomes" id="UP000317550"/>
    </source>
</evidence>
<dbReference type="EMBL" id="CP041730">
    <property type="protein sequence ID" value="QDQ29259.1"/>
    <property type="molecule type" value="Genomic_DNA"/>
</dbReference>
<dbReference type="PANTHER" id="PTHR13947:SF37">
    <property type="entry name" value="LD18367P"/>
    <property type="match status" value="1"/>
</dbReference>
<dbReference type="PROSITE" id="PS51186">
    <property type="entry name" value="GNAT"/>
    <property type="match status" value="1"/>
</dbReference>